<proteinExistence type="predicted"/>
<sequence>MKPRIWYTCFVILSFKAPLYLRFQSGTRTKQTARKVFGGKAPRAGYQVRFQKSGPVNRCWPPLPQPGTVALRENPLEKSTELWSVNLPLPELTCLNSLWLKNWVY</sequence>
<name>A0A8X6Y326_9ARAC</name>
<dbReference type="EMBL" id="BMAV01015046">
    <property type="protein sequence ID" value="GFY64014.1"/>
    <property type="molecule type" value="Genomic_DNA"/>
</dbReference>
<keyword evidence="3" id="KW-1185">Reference proteome</keyword>
<protein>
    <submittedName>
        <fullName evidence="2">Uncharacterized protein</fullName>
    </submittedName>
</protein>
<organism evidence="2 3">
    <name type="scientific">Trichonephila inaurata madagascariensis</name>
    <dbReference type="NCBI Taxonomy" id="2747483"/>
    <lineage>
        <taxon>Eukaryota</taxon>
        <taxon>Metazoa</taxon>
        <taxon>Ecdysozoa</taxon>
        <taxon>Arthropoda</taxon>
        <taxon>Chelicerata</taxon>
        <taxon>Arachnida</taxon>
        <taxon>Araneae</taxon>
        <taxon>Araneomorphae</taxon>
        <taxon>Entelegynae</taxon>
        <taxon>Araneoidea</taxon>
        <taxon>Nephilidae</taxon>
        <taxon>Trichonephila</taxon>
        <taxon>Trichonephila inaurata</taxon>
    </lineage>
</organism>
<dbReference type="GO" id="GO:0000786">
    <property type="term" value="C:nucleosome"/>
    <property type="evidence" value="ECO:0007669"/>
    <property type="project" value="InterPro"/>
</dbReference>
<feature type="signal peptide" evidence="1">
    <location>
        <begin position="1"/>
        <end position="21"/>
    </location>
</feature>
<accession>A0A8X6Y326</accession>
<dbReference type="Proteomes" id="UP000886998">
    <property type="component" value="Unassembled WGS sequence"/>
</dbReference>
<reference evidence="2" key="1">
    <citation type="submission" date="2020-08" db="EMBL/GenBank/DDBJ databases">
        <title>Multicomponent nature underlies the extraordinary mechanical properties of spider dragline silk.</title>
        <authorList>
            <person name="Kono N."/>
            <person name="Nakamura H."/>
            <person name="Mori M."/>
            <person name="Yoshida Y."/>
            <person name="Ohtoshi R."/>
            <person name="Malay A.D."/>
            <person name="Moran D.A.P."/>
            <person name="Tomita M."/>
            <person name="Numata K."/>
            <person name="Arakawa K."/>
        </authorList>
    </citation>
    <scope>NUCLEOTIDE SEQUENCE</scope>
</reference>
<gene>
    <name evidence="2" type="ORF">TNIN_120771</name>
</gene>
<evidence type="ECO:0000313" key="2">
    <source>
        <dbReference type="EMBL" id="GFY64014.1"/>
    </source>
</evidence>
<feature type="chain" id="PRO_5036484721" evidence="1">
    <location>
        <begin position="22"/>
        <end position="105"/>
    </location>
</feature>
<dbReference type="AlphaFoldDB" id="A0A8X6Y326"/>
<dbReference type="GO" id="GO:0030527">
    <property type="term" value="F:structural constituent of chromatin"/>
    <property type="evidence" value="ECO:0007669"/>
    <property type="project" value="InterPro"/>
</dbReference>
<comment type="caution">
    <text evidence="2">The sequence shown here is derived from an EMBL/GenBank/DDBJ whole genome shotgun (WGS) entry which is preliminary data.</text>
</comment>
<evidence type="ECO:0000313" key="3">
    <source>
        <dbReference type="Proteomes" id="UP000886998"/>
    </source>
</evidence>
<keyword evidence="1" id="KW-0732">Signal</keyword>
<evidence type="ECO:0000256" key="1">
    <source>
        <dbReference type="SAM" id="SignalP"/>
    </source>
</evidence>
<dbReference type="InterPro" id="IPR000164">
    <property type="entry name" value="Histone_H3/CENP-A"/>
</dbReference>
<dbReference type="PRINTS" id="PR00622">
    <property type="entry name" value="HISTONEH3"/>
</dbReference>
<dbReference type="GO" id="GO:0003677">
    <property type="term" value="F:DNA binding"/>
    <property type="evidence" value="ECO:0007669"/>
    <property type="project" value="InterPro"/>
</dbReference>